<reference evidence="1 2" key="1">
    <citation type="journal article" date="2018" name="Nat. Ecol. Evol.">
        <title>Pezizomycetes genomes reveal the molecular basis of ectomycorrhizal truffle lifestyle.</title>
        <authorList>
            <person name="Murat C."/>
            <person name="Payen T."/>
            <person name="Noel B."/>
            <person name="Kuo A."/>
            <person name="Morin E."/>
            <person name="Chen J."/>
            <person name="Kohler A."/>
            <person name="Krizsan K."/>
            <person name="Balestrini R."/>
            <person name="Da Silva C."/>
            <person name="Montanini B."/>
            <person name="Hainaut M."/>
            <person name="Levati E."/>
            <person name="Barry K.W."/>
            <person name="Belfiori B."/>
            <person name="Cichocki N."/>
            <person name="Clum A."/>
            <person name="Dockter R.B."/>
            <person name="Fauchery L."/>
            <person name="Guy J."/>
            <person name="Iotti M."/>
            <person name="Le Tacon F."/>
            <person name="Lindquist E.A."/>
            <person name="Lipzen A."/>
            <person name="Malagnac F."/>
            <person name="Mello A."/>
            <person name="Molinier V."/>
            <person name="Miyauchi S."/>
            <person name="Poulain J."/>
            <person name="Riccioni C."/>
            <person name="Rubini A."/>
            <person name="Sitrit Y."/>
            <person name="Splivallo R."/>
            <person name="Traeger S."/>
            <person name="Wang M."/>
            <person name="Zifcakova L."/>
            <person name="Wipf D."/>
            <person name="Zambonelli A."/>
            <person name="Paolocci F."/>
            <person name="Nowrousian M."/>
            <person name="Ottonello S."/>
            <person name="Baldrian P."/>
            <person name="Spatafora J.W."/>
            <person name="Henrissat B."/>
            <person name="Nagy L.G."/>
            <person name="Aury J.M."/>
            <person name="Wincker P."/>
            <person name="Grigoriev I.V."/>
            <person name="Bonfante P."/>
            <person name="Martin F.M."/>
        </authorList>
    </citation>
    <scope>NUCLEOTIDE SEQUENCE [LARGE SCALE GENOMIC DNA]</scope>
    <source>
        <strain evidence="1 2">CCBAS932</strain>
    </source>
</reference>
<proteinExistence type="predicted"/>
<evidence type="ECO:0000313" key="2">
    <source>
        <dbReference type="Proteomes" id="UP000277580"/>
    </source>
</evidence>
<dbReference type="EMBL" id="ML119107">
    <property type="protein sequence ID" value="RPB16953.1"/>
    <property type="molecule type" value="Genomic_DNA"/>
</dbReference>
<dbReference type="OrthoDB" id="245563at2759"/>
<dbReference type="InterPro" id="IPR036397">
    <property type="entry name" value="RNaseH_sf"/>
</dbReference>
<evidence type="ECO:0000313" key="1">
    <source>
        <dbReference type="EMBL" id="RPB16953.1"/>
    </source>
</evidence>
<dbReference type="InParanoid" id="A0A3N4L2A3"/>
<keyword evidence="2" id="KW-1185">Reference proteome</keyword>
<dbReference type="Proteomes" id="UP000277580">
    <property type="component" value="Unassembled WGS sequence"/>
</dbReference>
<dbReference type="GO" id="GO:0003676">
    <property type="term" value="F:nucleic acid binding"/>
    <property type="evidence" value="ECO:0007669"/>
    <property type="project" value="InterPro"/>
</dbReference>
<organism evidence="1 2">
    <name type="scientific">Morchella conica CCBAS932</name>
    <dbReference type="NCBI Taxonomy" id="1392247"/>
    <lineage>
        <taxon>Eukaryota</taxon>
        <taxon>Fungi</taxon>
        <taxon>Dikarya</taxon>
        <taxon>Ascomycota</taxon>
        <taxon>Pezizomycotina</taxon>
        <taxon>Pezizomycetes</taxon>
        <taxon>Pezizales</taxon>
        <taxon>Morchellaceae</taxon>
        <taxon>Morchella</taxon>
    </lineage>
</organism>
<name>A0A3N4L2A3_9PEZI</name>
<accession>A0A3N4L2A3</accession>
<dbReference type="Gene3D" id="3.30.420.10">
    <property type="entry name" value="Ribonuclease H-like superfamily/Ribonuclease H"/>
    <property type="match status" value="1"/>
</dbReference>
<gene>
    <name evidence="1" type="ORF">P167DRAFT_570115</name>
</gene>
<protein>
    <submittedName>
        <fullName evidence="1">Uncharacterized protein</fullName>
    </submittedName>
</protein>
<sequence>MHPEISGDITYLPIKGRSLDLLTEAELCERAELGMMFAKPSYSELTGEHGFQAVLETPFVPLPSVDFAGPAVQIHDQDNEVLKYLRFKYLKESREKNVDVELRNVRCLIDWSTDISIALESVVGNNPGTMELIDVGNLTLGELLLDEQKLFVGIQIIKIHIHGRPYIQTVKVAKELFPGHQDIGIDIVLGKDFLDTCPGLALQPVLSGGSLEFIPWDHGGQEINSYKSAFTVNERGELLVYICSRSDKKISNPHARTLEDAGKPLGEKGAYGVFFGQNSPWNMSLLSTMKGTPVNDTALIEGIIAISDLLIDGGFIFGNPTFSSIRVFTDSSLVVELLNSDSKIEEYEKKGWTNKAGVKLGIAGPLTKWADSIRDRYKSVCHIPWVKKDLFIFERVDKKRKGLQAARHLASSALKADFYYCNKDLGDVRNSSRDISGWEELRSSDFLYMIVPRVTCGTFMIKQKISDFLDSRIQANAKASQEDVEVHPKPHSTQKLFISYFQPEGSYDFDSIIFNLTAYRRLSAMKILETLDSSFTKEVVRITKEKRGLPDSLEFFREDDGKIHFFHRDPDTLSRPPNEDSVLTDMLMGDYSSIKNILALEAQNVRS</sequence>
<dbReference type="AlphaFoldDB" id="A0A3N4L2A3"/>